<evidence type="ECO:0000256" key="1">
    <source>
        <dbReference type="ARBA" id="ARBA00004123"/>
    </source>
</evidence>
<dbReference type="Gene3D" id="4.10.1060.10">
    <property type="entry name" value="Zinc finger, RanBP2-type"/>
    <property type="match status" value="1"/>
</dbReference>
<dbReference type="AlphaFoldDB" id="A0A1Y1IE88"/>
<evidence type="ECO:0000256" key="10">
    <source>
        <dbReference type="SAM" id="MobiDB-lite"/>
    </source>
</evidence>
<keyword evidence="2" id="KW-0479">Metal-binding</keyword>
<dbReference type="GO" id="GO:0008270">
    <property type="term" value="F:zinc ion binding"/>
    <property type="evidence" value="ECO:0007669"/>
    <property type="project" value="UniProtKB-KW"/>
</dbReference>
<dbReference type="CDD" id="cd00590">
    <property type="entry name" value="RRM_SF"/>
    <property type="match status" value="1"/>
</dbReference>
<dbReference type="InterPro" id="IPR041591">
    <property type="entry name" value="OCRE"/>
</dbReference>
<dbReference type="PROSITE" id="PS50102">
    <property type="entry name" value="RRM"/>
    <property type="match status" value="2"/>
</dbReference>
<feature type="region of interest" description="Disordered" evidence="10">
    <location>
        <begin position="638"/>
        <end position="725"/>
    </location>
</feature>
<keyword evidence="4 9" id="KW-0863">Zinc-finger</keyword>
<dbReference type="InterPro" id="IPR035979">
    <property type="entry name" value="RBD_domain_sf"/>
</dbReference>
<name>A0A1Y1IE88_KLENI</name>
<dbReference type="SUPFAM" id="SSF54928">
    <property type="entry name" value="RNA-binding domain, RBD"/>
    <property type="match status" value="2"/>
</dbReference>
<dbReference type="Pfam" id="PF17780">
    <property type="entry name" value="OCRE"/>
    <property type="match status" value="1"/>
</dbReference>
<dbReference type="Pfam" id="PF00076">
    <property type="entry name" value="RRM_1"/>
    <property type="match status" value="2"/>
</dbReference>
<comment type="subcellular location">
    <subcellularLocation>
        <location evidence="1">Nucleus</location>
    </subcellularLocation>
</comment>
<feature type="domain" description="RRM" evidence="11">
    <location>
        <begin position="210"/>
        <end position="292"/>
    </location>
</feature>
<dbReference type="OrthoDB" id="439808at2759"/>
<evidence type="ECO:0000256" key="5">
    <source>
        <dbReference type="ARBA" id="ARBA00022833"/>
    </source>
</evidence>
<feature type="compositionally biased region" description="Basic and acidic residues" evidence="10">
    <location>
        <begin position="95"/>
        <end position="132"/>
    </location>
</feature>
<dbReference type="GO" id="GO:0000398">
    <property type="term" value="P:mRNA splicing, via spliceosome"/>
    <property type="evidence" value="ECO:0000318"/>
    <property type="project" value="GO_Central"/>
</dbReference>
<dbReference type="InterPro" id="IPR000504">
    <property type="entry name" value="RRM_dom"/>
</dbReference>
<feature type="compositionally biased region" description="Basic and acidic residues" evidence="10">
    <location>
        <begin position="156"/>
        <end position="195"/>
    </location>
</feature>
<dbReference type="InterPro" id="IPR012677">
    <property type="entry name" value="Nucleotide-bd_a/b_plait_sf"/>
</dbReference>
<dbReference type="CDD" id="cd16166">
    <property type="entry name" value="OCRE_SUA_like"/>
    <property type="match status" value="1"/>
</dbReference>
<evidence type="ECO:0000256" key="2">
    <source>
        <dbReference type="ARBA" id="ARBA00022723"/>
    </source>
</evidence>
<dbReference type="GO" id="GO:0005634">
    <property type="term" value="C:nucleus"/>
    <property type="evidence" value="ECO:0000318"/>
    <property type="project" value="GO_Central"/>
</dbReference>
<dbReference type="InterPro" id="IPR001876">
    <property type="entry name" value="Znf_RanBP2"/>
</dbReference>
<feature type="domain" description="RanBP2-type" evidence="13">
    <location>
        <begin position="299"/>
        <end position="328"/>
    </location>
</feature>
<dbReference type="Pfam" id="PF01585">
    <property type="entry name" value="G-patch"/>
    <property type="match status" value="1"/>
</dbReference>
<accession>A0A1Y1IE88</accession>
<dbReference type="PROSITE" id="PS50174">
    <property type="entry name" value="G_PATCH"/>
    <property type="match status" value="1"/>
</dbReference>
<evidence type="ECO:0000256" key="4">
    <source>
        <dbReference type="ARBA" id="ARBA00022771"/>
    </source>
</evidence>
<proteinExistence type="predicted"/>
<dbReference type="PROSITE" id="PS50199">
    <property type="entry name" value="ZF_RANBP2_2"/>
    <property type="match status" value="1"/>
</dbReference>
<keyword evidence="15" id="KW-1185">Reference proteome</keyword>
<feature type="domain" description="RRM" evidence="11">
    <location>
        <begin position="352"/>
        <end position="433"/>
    </location>
</feature>
<evidence type="ECO:0000313" key="14">
    <source>
        <dbReference type="EMBL" id="GAQ86398.1"/>
    </source>
</evidence>
<feature type="compositionally biased region" description="Low complexity" evidence="10">
    <location>
        <begin position="638"/>
        <end position="685"/>
    </location>
</feature>
<feature type="compositionally biased region" description="Low complexity" evidence="10">
    <location>
        <begin position="796"/>
        <end position="817"/>
    </location>
</feature>
<dbReference type="PROSITE" id="PS01358">
    <property type="entry name" value="ZF_RANBP2_1"/>
    <property type="match status" value="1"/>
</dbReference>
<evidence type="ECO:0000256" key="6">
    <source>
        <dbReference type="ARBA" id="ARBA00022884"/>
    </source>
</evidence>
<evidence type="ECO:0000313" key="15">
    <source>
        <dbReference type="Proteomes" id="UP000054558"/>
    </source>
</evidence>
<evidence type="ECO:0000259" key="13">
    <source>
        <dbReference type="PROSITE" id="PS50199"/>
    </source>
</evidence>
<evidence type="ECO:0000259" key="12">
    <source>
        <dbReference type="PROSITE" id="PS50174"/>
    </source>
</evidence>
<evidence type="ECO:0000256" key="9">
    <source>
        <dbReference type="PROSITE-ProRule" id="PRU00322"/>
    </source>
</evidence>
<dbReference type="PANTHER" id="PTHR13948:SF3">
    <property type="entry name" value="FI21118P1"/>
    <property type="match status" value="1"/>
</dbReference>
<feature type="compositionally biased region" description="Low complexity" evidence="10">
    <location>
        <begin position="694"/>
        <end position="714"/>
    </location>
</feature>
<dbReference type="InterPro" id="IPR000467">
    <property type="entry name" value="G_patch_dom"/>
</dbReference>
<gene>
    <name evidence="14" type="ORF">KFL_002870020</name>
</gene>
<dbReference type="STRING" id="105231.A0A1Y1IE88"/>
<dbReference type="SMART" id="SM00360">
    <property type="entry name" value="RRM"/>
    <property type="match status" value="2"/>
</dbReference>
<dbReference type="SMART" id="SM00547">
    <property type="entry name" value="ZnF_RBZ"/>
    <property type="match status" value="1"/>
</dbReference>
<dbReference type="SMART" id="SM00443">
    <property type="entry name" value="G_patch"/>
    <property type="match status" value="1"/>
</dbReference>
<feature type="region of interest" description="Disordered" evidence="10">
    <location>
        <begin position="503"/>
        <end position="554"/>
    </location>
</feature>
<evidence type="ECO:0000256" key="3">
    <source>
        <dbReference type="ARBA" id="ARBA00022737"/>
    </source>
</evidence>
<evidence type="ECO:0000256" key="8">
    <source>
        <dbReference type="PROSITE-ProRule" id="PRU00176"/>
    </source>
</evidence>
<keyword evidence="6 8" id="KW-0694">RNA-binding</keyword>
<feature type="domain" description="G-patch" evidence="12">
    <location>
        <begin position="910"/>
        <end position="956"/>
    </location>
</feature>
<feature type="region of interest" description="Disordered" evidence="10">
    <location>
        <begin position="742"/>
        <end position="828"/>
    </location>
</feature>
<organism evidence="14 15">
    <name type="scientific">Klebsormidium nitens</name>
    <name type="common">Green alga</name>
    <name type="synonym">Ulothrix nitens</name>
    <dbReference type="NCBI Taxonomy" id="105231"/>
    <lineage>
        <taxon>Eukaryota</taxon>
        <taxon>Viridiplantae</taxon>
        <taxon>Streptophyta</taxon>
        <taxon>Klebsormidiophyceae</taxon>
        <taxon>Klebsormidiales</taxon>
        <taxon>Klebsormidiaceae</taxon>
        <taxon>Klebsormidium</taxon>
    </lineage>
</organism>
<keyword evidence="3" id="KW-0677">Repeat</keyword>
<dbReference type="GO" id="GO:0003723">
    <property type="term" value="F:RNA binding"/>
    <property type="evidence" value="ECO:0000318"/>
    <property type="project" value="GO_Central"/>
</dbReference>
<dbReference type="OMA" id="WKQRQHE"/>
<sequence length="991" mass="108232">MFTSSQLRSPTGVVRQDNFRAIVEIAIFQEGSFSPQMDPHLPLPSAAVRPPLQSVVLPPGAAVNYPAVGAHAASIPLSSPQVQQQGGITIGKILFDSKDKPKDDGPPRKRGFSERPPEERSPLPHERRVSRDRPKKRVRERDQDLDSSDSEDVEAEKERERERVEREARRKQLEEERRAAEEKRHQEEEAKRLERERLEREAQEKIVPTQTIVVKSISTRATEEDVARCLADWGPLPVSSVRIIKDKFTKMSRGFAFVDFPSVKAAKKLMEDTKTQKLLLDGRKLHFEYTRPSEKTEEEQQDWVCSGCSSVNFARRSTCFKCLAVRTADAKIAEPGAAEASFQKQLDEEKTDNLIVRGLEPDVDEAALHYTFAKFGPIKELKVIRDRNTLVSRGFAFVHFNTVEEAKAALVATNNTRLDKTSATILRVAFARPQPQRQVPSFPITTALPGVNALAGATWQPKEFSGKRPEPQVVSTWEPKEFGMSDEERQAKEEQAAAVVSAPAVVLTQPQTEPQTQAQTENRSEAQTQAQIPAQIQPQTQVTTQHAAAPGKGGMESLAAQMQGGAKPAAAANQGQLEKAASAAEPSAGFVWDDASGYYYNAASGYYYDGHRGLYYNGHTKVWYTFDTATQKYNEVQPDAAASAAPQTAAPAATTGWTQQQQQQQVPAQQSTAASAQPATSSLQSYSQQAPTFSQPQQAYNPQQSQQPSSNYNQGPSAYNQGPSAYGQGLSAYGATSTPQNFNQAASFGGPQYAPSNQFPPLAQQNMPSGGQMGYNNQPSSYGQPGWRPQNFPPAQNSQNPQGQQFPQNPQQQFGGSESLGRGGFVLGGPGGLGTDVAAGFGNGGMDRMGGADGYRDSAAERRGLYGGPLPMNRNDGGVENGGYGRQGAVPEDDPPVAFERVDQTRALGDTNVGNRMLRNMGWQEGQGLGRGGGGMVEPIKAERTTERAGLGVEVPKVDPRFEILPGDSYKVQMQKKAQQRFLMEQQRGTF</sequence>
<feature type="compositionally biased region" description="Low complexity" evidence="10">
    <location>
        <begin position="503"/>
        <end position="545"/>
    </location>
</feature>
<feature type="region of interest" description="Disordered" evidence="10">
    <location>
        <begin position="92"/>
        <end position="195"/>
    </location>
</feature>
<reference evidence="14 15" key="1">
    <citation type="journal article" date="2014" name="Nat. Commun.">
        <title>Klebsormidium flaccidum genome reveals primary factors for plant terrestrial adaptation.</title>
        <authorList>
            <person name="Hori K."/>
            <person name="Maruyama F."/>
            <person name="Fujisawa T."/>
            <person name="Togashi T."/>
            <person name="Yamamoto N."/>
            <person name="Seo M."/>
            <person name="Sato S."/>
            <person name="Yamada T."/>
            <person name="Mori H."/>
            <person name="Tajima N."/>
            <person name="Moriyama T."/>
            <person name="Ikeuchi M."/>
            <person name="Watanabe M."/>
            <person name="Wada H."/>
            <person name="Kobayashi K."/>
            <person name="Saito M."/>
            <person name="Masuda T."/>
            <person name="Sasaki-Sekimoto Y."/>
            <person name="Mashiguchi K."/>
            <person name="Awai K."/>
            <person name="Shimojima M."/>
            <person name="Masuda S."/>
            <person name="Iwai M."/>
            <person name="Nobusawa T."/>
            <person name="Narise T."/>
            <person name="Kondo S."/>
            <person name="Saito H."/>
            <person name="Sato R."/>
            <person name="Murakawa M."/>
            <person name="Ihara Y."/>
            <person name="Oshima-Yamada Y."/>
            <person name="Ohtaka K."/>
            <person name="Satoh M."/>
            <person name="Sonobe K."/>
            <person name="Ishii M."/>
            <person name="Ohtani R."/>
            <person name="Kanamori-Sato M."/>
            <person name="Honoki R."/>
            <person name="Miyazaki D."/>
            <person name="Mochizuki H."/>
            <person name="Umetsu J."/>
            <person name="Higashi K."/>
            <person name="Shibata D."/>
            <person name="Kamiya Y."/>
            <person name="Sato N."/>
            <person name="Nakamura Y."/>
            <person name="Tabata S."/>
            <person name="Ida S."/>
            <person name="Kurokawa K."/>
            <person name="Ohta H."/>
        </authorList>
    </citation>
    <scope>NUCLEOTIDE SEQUENCE [LARGE SCALE GENOMIC DNA]</scope>
    <source>
        <strain evidence="14 15">NIES-2285</strain>
    </source>
</reference>
<protein>
    <submittedName>
        <fullName evidence="14">RNA-binding protein RBM5 and related proteins</fullName>
    </submittedName>
</protein>
<feature type="compositionally biased region" description="Polar residues" evidence="10">
    <location>
        <begin position="754"/>
        <end position="783"/>
    </location>
</feature>
<keyword evidence="7" id="KW-0539">Nucleus</keyword>
<evidence type="ECO:0000259" key="11">
    <source>
        <dbReference type="PROSITE" id="PS50102"/>
    </source>
</evidence>
<evidence type="ECO:0000256" key="7">
    <source>
        <dbReference type="ARBA" id="ARBA00023242"/>
    </source>
</evidence>
<dbReference type="Proteomes" id="UP000054558">
    <property type="component" value="Unassembled WGS sequence"/>
</dbReference>
<dbReference type="InterPro" id="IPR035623">
    <property type="entry name" value="SUA-like_OCRE"/>
</dbReference>
<keyword evidence="5" id="KW-0862">Zinc</keyword>
<dbReference type="EMBL" id="DF237236">
    <property type="protein sequence ID" value="GAQ86398.1"/>
    <property type="molecule type" value="Genomic_DNA"/>
</dbReference>
<dbReference type="PANTHER" id="PTHR13948">
    <property type="entry name" value="RNA-BINDING PROTEIN"/>
    <property type="match status" value="1"/>
</dbReference>
<dbReference type="Gene3D" id="3.30.70.330">
    <property type="match status" value="2"/>
</dbReference>
<feature type="compositionally biased region" description="Acidic residues" evidence="10">
    <location>
        <begin position="145"/>
        <end position="155"/>
    </location>
</feature>